<gene>
    <name evidence="1" type="ORF">PHMEG_00014177</name>
</gene>
<evidence type="ECO:0000313" key="2">
    <source>
        <dbReference type="Proteomes" id="UP000198211"/>
    </source>
</evidence>
<dbReference type="AlphaFoldDB" id="A0A225W642"/>
<proteinExistence type="predicted"/>
<keyword evidence="2" id="KW-1185">Reference proteome</keyword>
<name>A0A225W642_9STRA</name>
<reference evidence="2" key="1">
    <citation type="submission" date="2017-03" db="EMBL/GenBank/DDBJ databases">
        <title>Phytopthora megakarya and P. palmivora, two closely related causual agents of cacao black pod achieved similar genome size and gene model numbers by different mechanisms.</title>
        <authorList>
            <person name="Ali S."/>
            <person name="Shao J."/>
            <person name="Larry D.J."/>
            <person name="Kronmiller B."/>
            <person name="Shen D."/>
            <person name="Strem M.D."/>
            <person name="Melnick R.L."/>
            <person name="Guiltinan M.J."/>
            <person name="Tyler B.M."/>
            <person name="Meinhardt L.W."/>
            <person name="Bailey B.A."/>
        </authorList>
    </citation>
    <scope>NUCLEOTIDE SEQUENCE [LARGE SCALE GENOMIC DNA]</scope>
    <source>
        <strain evidence="2">zdho120</strain>
    </source>
</reference>
<accession>A0A225W642</accession>
<organism evidence="1 2">
    <name type="scientific">Phytophthora megakarya</name>
    <dbReference type="NCBI Taxonomy" id="4795"/>
    <lineage>
        <taxon>Eukaryota</taxon>
        <taxon>Sar</taxon>
        <taxon>Stramenopiles</taxon>
        <taxon>Oomycota</taxon>
        <taxon>Peronosporomycetes</taxon>
        <taxon>Peronosporales</taxon>
        <taxon>Peronosporaceae</taxon>
        <taxon>Phytophthora</taxon>
    </lineage>
</organism>
<sequence length="77" mass="8813">MELSLLQRILIVAHCGAQGHRGIEPMMSTLTEFAGVPPIFESLPFMQAHERGNIFPRPWGSTYDAKERNELLHFDYL</sequence>
<dbReference type="OrthoDB" id="143801at2759"/>
<evidence type="ECO:0000313" key="1">
    <source>
        <dbReference type="EMBL" id="OWZ12629.1"/>
    </source>
</evidence>
<dbReference type="EMBL" id="NBNE01001795">
    <property type="protein sequence ID" value="OWZ12629.1"/>
    <property type="molecule type" value="Genomic_DNA"/>
</dbReference>
<protein>
    <submittedName>
        <fullName evidence="1">Uncharacterized protein</fullName>
    </submittedName>
</protein>
<comment type="caution">
    <text evidence="1">The sequence shown here is derived from an EMBL/GenBank/DDBJ whole genome shotgun (WGS) entry which is preliminary data.</text>
</comment>
<dbReference type="Proteomes" id="UP000198211">
    <property type="component" value="Unassembled WGS sequence"/>
</dbReference>